<evidence type="ECO:0000313" key="3">
    <source>
        <dbReference type="EMBL" id="KAJ8949879.1"/>
    </source>
</evidence>
<dbReference type="InterPro" id="IPR012337">
    <property type="entry name" value="RNaseH-like_sf"/>
</dbReference>
<dbReference type="AlphaFoldDB" id="A0AAV8YG63"/>
<keyword evidence="1" id="KW-0472">Membrane</keyword>
<dbReference type="PANTHER" id="PTHR46289">
    <property type="entry name" value="52 KDA REPRESSOR OF THE INHIBITOR OF THE PROTEIN KINASE-LIKE PROTEIN-RELATED"/>
    <property type="match status" value="1"/>
</dbReference>
<dbReference type="InterPro" id="IPR008906">
    <property type="entry name" value="HATC_C_dom"/>
</dbReference>
<gene>
    <name evidence="3" type="ORF">NQ318_010513</name>
</gene>
<sequence>MWQSKKAFKNYQKKKETWLLGKQHFTCTRLQQKVFFIFCVCLIAKYSALLEPVVYILQGKTLDLVKCTQHIKQIISVITDHRAAAKEHTKELVDEATEIGEALDVELCIPRVVGKQQYRSNPSATNLTEYFKRSIFIPHLDSFINSLENRFSDDKKPAFALHVLHPYLMNTLKELKIVTKDIAAFYNIRDLPIETELWFSLWKNKDLQKEELKALDLVDVLKETEQLFPHTRQALMICLAQPCTTATIERAFSTLRRVKTWLRSTMIQDRLNGLCMLSVHRKLVQHDKFCHSSQKTKKLCLV</sequence>
<dbReference type="SUPFAM" id="SSF53098">
    <property type="entry name" value="Ribonuclease H-like"/>
    <property type="match status" value="1"/>
</dbReference>
<dbReference type="Proteomes" id="UP001162162">
    <property type="component" value="Unassembled WGS sequence"/>
</dbReference>
<keyword evidence="1" id="KW-1133">Transmembrane helix</keyword>
<organism evidence="3 4">
    <name type="scientific">Aromia moschata</name>
    <dbReference type="NCBI Taxonomy" id="1265417"/>
    <lineage>
        <taxon>Eukaryota</taxon>
        <taxon>Metazoa</taxon>
        <taxon>Ecdysozoa</taxon>
        <taxon>Arthropoda</taxon>
        <taxon>Hexapoda</taxon>
        <taxon>Insecta</taxon>
        <taxon>Pterygota</taxon>
        <taxon>Neoptera</taxon>
        <taxon>Endopterygota</taxon>
        <taxon>Coleoptera</taxon>
        <taxon>Polyphaga</taxon>
        <taxon>Cucujiformia</taxon>
        <taxon>Chrysomeloidea</taxon>
        <taxon>Cerambycidae</taxon>
        <taxon>Cerambycinae</taxon>
        <taxon>Callichromatini</taxon>
        <taxon>Aromia</taxon>
    </lineage>
</organism>
<feature type="domain" description="HAT C-terminal dimerisation" evidence="2">
    <location>
        <begin position="206"/>
        <end position="282"/>
    </location>
</feature>
<evidence type="ECO:0000313" key="4">
    <source>
        <dbReference type="Proteomes" id="UP001162162"/>
    </source>
</evidence>
<keyword evidence="1" id="KW-0812">Transmembrane</keyword>
<accession>A0AAV8YG63</accession>
<evidence type="ECO:0000256" key="1">
    <source>
        <dbReference type="SAM" id="Phobius"/>
    </source>
</evidence>
<feature type="transmembrane region" description="Helical" evidence="1">
    <location>
        <begin position="34"/>
        <end position="57"/>
    </location>
</feature>
<keyword evidence="4" id="KW-1185">Reference proteome</keyword>
<reference evidence="3" key="1">
    <citation type="journal article" date="2023" name="Insect Mol. Biol.">
        <title>Genome sequencing provides insights into the evolution of gene families encoding plant cell wall-degrading enzymes in longhorned beetles.</title>
        <authorList>
            <person name="Shin N.R."/>
            <person name="Okamura Y."/>
            <person name="Kirsch R."/>
            <person name="Pauchet Y."/>
        </authorList>
    </citation>
    <scope>NUCLEOTIDE SEQUENCE</scope>
    <source>
        <strain evidence="3">AMC_N1</strain>
    </source>
</reference>
<dbReference type="Pfam" id="PF05699">
    <property type="entry name" value="Dimer_Tnp_hAT"/>
    <property type="match status" value="1"/>
</dbReference>
<evidence type="ECO:0000259" key="2">
    <source>
        <dbReference type="Pfam" id="PF05699"/>
    </source>
</evidence>
<comment type="caution">
    <text evidence="3">The sequence shown here is derived from an EMBL/GenBank/DDBJ whole genome shotgun (WGS) entry which is preliminary data.</text>
</comment>
<dbReference type="GO" id="GO:0046983">
    <property type="term" value="F:protein dimerization activity"/>
    <property type="evidence" value="ECO:0007669"/>
    <property type="project" value="InterPro"/>
</dbReference>
<protein>
    <recommendedName>
        <fullName evidence="2">HAT C-terminal dimerisation domain-containing protein</fullName>
    </recommendedName>
</protein>
<name>A0AAV8YG63_9CUCU</name>
<dbReference type="EMBL" id="JAPWTK010000108">
    <property type="protein sequence ID" value="KAJ8949879.1"/>
    <property type="molecule type" value="Genomic_DNA"/>
</dbReference>
<dbReference type="InterPro" id="IPR052958">
    <property type="entry name" value="IFN-induced_PKR_regulator"/>
</dbReference>
<proteinExistence type="predicted"/>
<dbReference type="PANTHER" id="PTHR46289:SF17">
    <property type="entry name" value="HAT C-TERMINAL DIMERISATION DOMAIN-CONTAINING PROTEIN"/>
    <property type="match status" value="1"/>
</dbReference>